<reference evidence="3 4" key="1">
    <citation type="journal article" date="2013" name="Curr. Biol.">
        <title>The Genome of the Foraminiferan Reticulomyxa filosa.</title>
        <authorList>
            <person name="Glockner G."/>
            <person name="Hulsmann N."/>
            <person name="Schleicher M."/>
            <person name="Noegel A.A."/>
            <person name="Eichinger L."/>
            <person name="Gallinger C."/>
            <person name="Pawlowski J."/>
            <person name="Sierra R."/>
            <person name="Euteneuer U."/>
            <person name="Pillet L."/>
            <person name="Moustafa A."/>
            <person name="Platzer M."/>
            <person name="Groth M."/>
            <person name="Szafranski K."/>
            <person name="Schliwa M."/>
        </authorList>
    </citation>
    <scope>NUCLEOTIDE SEQUENCE [LARGE SCALE GENOMIC DNA]</scope>
</reference>
<dbReference type="Gene3D" id="1.10.167.10">
    <property type="entry name" value="Regulator of G-protein Signalling 4, domain 2"/>
    <property type="match status" value="1"/>
</dbReference>
<gene>
    <name evidence="3" type="ORF">RFI_19352</name>
</gene>
<protein>
    <recommendedName>
        <fullName evidence="5">RGS domain-containing protein</fullName>
    </recommendedName>
</protein>
<keyword evidence="4" id="KW-1185">Reference proteome</keyword>
<dbReference type="InterPro" id="IPR044926">
    <property type="entry name" value="RGS_subdomain_2"/>
</dbReference>
<sequence>MVLSYKLRNMVLVIQDGFSFREMLWRAGIATFLLPTLYTVLSGFAILVLQNPFYRLVIAAFLLDPVSMLGLYYQSRWHLERNTPLEELEKLTTVHHYLWQQCVRFVVKKTIVSPHLEKNIVESFPDDNTKRHKRKTHTPHAASVVSVQSNTFDRSNDGSVSPRKEKQQSAVKKMTTLSRSISHPDDKKIRFRDIISNPQTIDIFMKHLSKEFKLLLSVIEMDQFQQEVRRSYASDKDKIMDNNVWKTRLEKYNVTLPSNLPQSMIVFDKDGWSERKLSEILSNNTQITLDSTNKHLFQYKLVAFRLFHKYIKTGSEFELNISSGERLQFQVLMQNLIEWLSNTYKDSKRVSVIGKPVCSELDLFLLFDDCITTNRLLMNEPFIRFSITEEFQACEALLS</sequence>
<evidence type="ECO:0000256" key="1">
    <source>
        <dbReference type="SAM" id="MobiDB-lite"/>
    </source>
</evidence>
<dbReference type="Proteomes" id="UP000023152">
    <property type="component" value="Unassembled WGS sequence"/>
</dbReference>
<evidence type="ECO:0000256" key="2">
    <source>
        <dbReference type="SAM" id="Phobius"/>
    </source>
</evidence>
<keyword evidence="2" id="KW-0472">Membrane</keyword>
<name>X6MVV7_RETFI</name>
<evidence type="ECO:0008006" key="5">
    <source>
        <dbReference type="Google" id="ProtNLM"/>
    </source>
</evidence>
<proteinExistence type="predicted"/>
<dbReference type="AlphaFoldDB" id="X6MVV7"/>
<feature type="region of interest" description="Disordered" evidence="1">
    <location>
        <begin position="146"/>
        <end position="169"/>
    </location>
</feature>
<evidence type="ECO:0000313" key="4">
    <source>
        <dbReference type="Proteomes" id="UP000023152"/>
    </source>
</evidence>
<dbReference type="SUPFAM" id="SSF48097">
    <property type="entry name" value="Regulator of G-protein signaling, RGS"/>
    <property type="match status" value="1"/>
</dbReference>
<feature type="transmembrane region" description="Helical" evidence="2">
    <location>
        <begin position="53"/>
        <end position="73"/>
    </location>
</feature>
<feature type="compositionally biased region" description="Polar residues" evidence="1">
    <location>
        <begin position="146"/>
        <end position="159"/>
    </location>
</feature>
<feature type="transmembrane region" description="Helical" evidence="2">
    <location>
        <begin position="24"/>
        <end position="47"/>
    </location>
</feature>
<accession>X6MVV7</accession>
<organism evidence="3 4">
    <name type="scientific">Reticulomyxa filosa</name>
    <dbReference type="NCBI Taxonomy" id="46433"/>
    <lineage>
        <taxon>Eukaryota</taxon>
        <taxon>Sar</taxon>
        <taxon>Rhizaria</taxon>
        <taxon>Retaria</taxon>
        <taxon>Foraminifera</taxon>
        <taxon>Monothalamids</taxon>
        <taxon>Reticulomyxidae</taxon>
        <taxon>Reticulomyxa</taxon>
    </lineage>
</organism>
<dbReference type="InterPro" id="IPR036305">
    <property type="entry name" value="RGS_sf"/>
</dbReference>
<comment type="caution">
    <text evidence="3">The sequence shown here is derived from an EMBL/GenBank/DDBJ whole genome shotgun (WGS) entry which is preliminary data.</text>
</comment>
<keyword evidence="2" id="KW-0812">Transmembrane</keyword>
<dbReference type="EMBL" id="ASPP01015711">
    <property type="protein sequence ID" value="ETO17954.1"/>
    <property type="molecule type" value="Genomic_DNA"/>
</dbReference>
<evidence type="ECO:0000313" key="3">
    <source>
        <dbReference type="EMBL" id="ETO17954.1"/>
    </source>
</evidence>
<keyword evidence="2" id="KW-1133">Transmembrane helix</keyword>